<feature type="chain" id="PRO_5046609919" description="Ig-like domain-containing protein" evidence="2">
    <location>
        <begin position="24"/>
        <end position="370"/>
    </location>
</feature>
<dbReference type="Gene3D" id="2.60.40.10">
    <property type="entry name" value="Immunoglobulins"/>
    <property type="match status" value="2"/>
</dbReference>
<dbReference type="SUPFAM" id="SSF48726">
    <property type="entry name" value="Immunoglobulin"/>
    <property type="match status" value="2"/>
</dbReference>
<keyword evidence="5" id="KW-1185">Reference proteome</keyword>
<dbReference type="Proteomes" id="UP000261600">
    <property type="component" value="Unplaced"/>
</dbReference>
<sequence>MHKERKMKMICLLLAAICSPVFTEDWKANVVKELDALVTSCVAIPCSFTYPKDNLPSSKLRGIWHLSDPPTSLVYHEDQTRVLDNFKGRTHLLGTLGQNNCTLEMAKVKDHDSGPFCFQIELAKTNEPTRDKFSFVEDCVTLKMLHEPPTPTLTKPDTATVGRSYTVTCSVKHTCSSHQPTLTWSRSTDVDVKSYREIHSGNWEVQSILTFTPEEKDDHEDITCTATFNGMKTSTAKFTLYVKREIFTLLLNFEGALYFEVYILDIVYFGPVQHIGRMILISILCVYRYTKLQPHHYSHCSRDWHHCYLWSRLHFHVEKIQVSKAKHQNQWISRAHQIITSQPKSCNYKADPDDGDDYVNTADLNIYGNL</sequence>
<dbReference type="InterPro" id="IPR007110">
    <property type="entry name" value="Ig-like_dom"/>
</dbReference>
<proteinExistence type="predicted"/>
<evidence type="ECO:0000313" key="4">
    <source>
        <dbReference type="Ensembl" id="ENSMALP00000032478.1"/>
    </source>
</evidence>
<dbReference type="PANTHER" id="PTHR46484:SF7">
    <property type="entry name" value="MYELIN-ASSOCIATED GLYCOPROTEIN-LIKE-RELATED"/>
    <property type="match status" value="1"/>
</dbReference>
<dbReference type="AlphaFoldDB" id="A0A3Q3KRC7"/>
<keyword evidence="1" id="KW-1015">Disulfide bond</keyword>
<dbReference type="Pfam" id="PF08205">
    <property type="entry name" value="C2-set_2"/>
    <property type="match status" value="1"/>
</dbReference>
<evidence type="ECO:0000313" key="5">
    <source>
        <dbReference type="Proteomes" id="UP000261600"/>
    </source>
</evidence>
<dbReference type="InterPro" id="IPR036179">
    <property type="entry name" value="Ig-like_dom_sf"/>
</dbReference>
<dbReference type="InterPro" id="IPR013162">
    <property type="entry name" value="CD80_C2-set"/>
</dbReference>
<dbReference type="InterPro" id="IPR013783">
    <property type="entry name" value="Ig-like_fold"/>
</dbReference>
<evidence type="ECO:0000256" key="2">
    <source>
        <dbReference type="SAM" id="SignalP"/>
    </source>
</evidence>
<feature type="domain" description="Ig-like" evidence="3">
    <location>
        <begin position="148"/>
        <end position="239"/>
    </location>
</feature>
<dbReference type="Ensembl" id="ENSMALT00000033038.1">
    <property type="protein sequence ID" value="ENSMALP00000032478.1"/>
    <property type="gene ID" value="ENSMALG00000022369.1"/>
</dbReference>
<dbReference type="PROSITE" id="PS50835">
    <property type="entry name" value="IG_LIKE"/>
    <property type="match status" value="1"/>
</dbReference>
<organism evidence="4 5">
    <name type="scientific">Monopterus albus</name>
    <name type="common">Swamp eel</name>
    <dbReference type="NCBI Taxonomy" id="43700"/>
    <lineage>
        <taxon>Eukaryota</taxon>
        <taxon>Metazoa</taxon>
        <taxon>Chordata</taxon>
        <taxon>Craniata</taxon>
        <taxon>Vertebrata</taxon>
        <taxon>Euteleostomi</taxon>
        <taxon>Actinopterygii</taxon>
        <taxon>Neopterygii</taxon>
        <taxon>Teleostei</taxon>
        <taxon>Neoteleostei</taxon>
        <taxon>Acanthomorphata</taxon>
        <taxon>Anabantaria</taxon>
        <taxon>Synbranchiformes</taxon>
        <taxon>Synbranchidae</taxon>
        <taxon>Monopterus</taxon>
    </lineage>
</organism>
<accession>A0A3Q3KRC7</accession>
<feature type="signal peptide" evidence="2">
    <location>
        <begin position="1"/>
        <end position="23"/>
    </location>
</feature>
<reference evidence="4" key="2">
    <citation type="submission" date="2025-09" db="UniProtKB">
        <authorList>
            <consortium name="Ensembl"/>
        </authorList>
    </citation>
    <scope>IDENTIFICATION</scope>
</reference>
<name>A0A3Q3KRC7_MONAL</name>
<protein>
    <recommendedName>
        <fullName evidence="3">Ig-like domain-containing protein</fullName>
    </recommendedName>
</protein>
<evidence type="ECO:0000256" key="1">
    <source>
        <dbReference type="ARBA" id="ARBA00023157"/>
    </source>
</evidence>
<keyword evidence="2" id="KW-0732">Signal</keyword>
<dbReference type="STRING" id="43700.ENSMALP00000032478"/>
<evidence type="ECO:0000259" key="3">
    <source>
        <dbReference type="PROSITE" id="PS50835"/>
    </source>
</evidence>
<dbReference type="PANTHER" id="PTHR46484">
    <property type="entry name" value="SI:CH211-171H4.5-RELATED"/>
    <property type="match status" value="1"/>
</dbReference>
<reference evidence="4" key="1">
    <citation type="submission" date="2025-08" db="UniProtKB">
        <authorList>
            <consortium name="Ensembl"/>
        </authorList>
    </citation>
    <scope>IDENTIFICATION</scope>
</reference>